<sequence>MRTHRGINLHRRKNSISLALRVLARRQEGKKQVYRT</sequence>
<reference evidence="1 2" key="1">
    <citation type="journal article" date="2021" name="Commun. Biol.">
        <title>The genome of Shorea leprosula (Dipterocarpaceae) highlights the ecological relevance of drought in aseasonal tropical rainforests.</title>
        <authorList>
            <person name="Ng K.K.S."/>
            <person name="Kobayashi M.J."/>
            <person name="Fawcett J.A."/>
            <person name="Hatakeyama M."/>
            <person name="Paape T."/>
            <person name="Ng C.H."/>
            <person name="Ang C.C."/>
            <person name="Tnah L.H."/>
            <person name="Lee C.T."/>
            <person name="Nishiyama T."/>
            <person name="Sese J."/>
            <person name="O'Brien M.J."/>
            <person name="Copetti D."/>
            <person name="Mohd Noor M.I."/>
            <person name="Ong R.C."/>
            <person name="Putra M."/>
            <person name="Sireger I.Z."/>
            <person name="Indrioko S."/>
            <person name="Kosugi Y."/>
            <person name="Izuno A."/>
            <person name="Isagi Y."/>
            <person name="Lee S.L."/>
            <person name="Shimizu K.K."/>
        </authorList>
    </citation>
    <scope>NUCLEOTIDE SEQUENCE [LARGE SCALE GENOMIC DNA]</scope>
    <source>
        <strain evidence="1">214</strain>
    </source>
</reference>
<comment type="caution">
    <text evidence="1">The sequence shown here is derived from an EMBL/GenBank/DDBJ whole genome shotgun (WGS) entry which is preliminary data.</text>
</comment>
<dbReference type="AlphaFoldDB" id="A0AAV5IHR4"/>
<organism evidence="1 2">
    <name type="scientific">Rubroshorea leprosula</name>
    <dbReference type="NCBI Taxonomy" id="152421"/>
    <lineage>
        <taxon>Eukaryota</taxon>
        <taxon>Viridiplantae</taxon>
        <taxon>Streptophyta</taxon>
        <taxon>Embryophyta</taxon>
        <taxon>Tracheophyta</taxon>
        <taxon>Spermatophyta</taxon>
        <taxon>Magnoliopsida</taxon>
        <taxon>eudicotyledons</taxon>
        <taxon>Gunneridae</taxon>
        <taxon>Pentapetalae</taxon>
        <taxon>rosids</taxon>
        <taxon>malvids</taxon>
        <taxon>Malvales</taxon>
        <taxon>Dipterocarpaceae</taxon>
        <taxon>Rubroshorea</taxon>
    </lineage>
</organism>
<keyword evidence="2" id="KW-1185">Reference proteome</keyword>
<gene>
    <name evidence="1" type="ORF">SLEP1_g12669</name>
</gene>
<accession>A0AAV5IHR4</accession>
<protein>
    <submittedName>
        <fullName evidence="1">Uncharacterized protein</fullName>
    </submittedName>
</protein>
<evidence type="ECO:0000313" key="2">
    <source>
        <dbReference type="Proteomes" id="UP001054252"/>
    </source>
</evidence>
<dbReference type="Proteomes" id="UP001054252">
    <property type="component" value="Unassembled WGS sequence"/>
</dbReference>
<proteinExistence type="predicted"/>
<dbReference type="EMBL" id="BPVZ01000015">
    <property type="protein sequence ID" value="GKU99889.1"/>
    <property type="molecule type" value="Genomic_DNA"/>
</dbReference>
<name>A0AAV5IHR4_9ROSI</name>
<evidence type="ECO:0000313" key="1">
    <source>
        <dbReference type="EMBL" id="GKU99889.1"/>
    </source>
</evidence>